<feature type="active site" description="Charge relay system" evidence="5 6">
    <location>
        <position position="140"/>
    </location>
</feature>
<dbReference type="PROSITE" id="PS51892">
    <property type="entry name" value="SUBTILASE"/>
    <property type="match status" value="1"/>
</dbReference>
<dbReference type="Gene3D" id="2.60.120.1290">
    <property type="match status" value="1"/>
</dbReference>
<dbReference type="PROSITE" id="PS00136">
    <property type="entry name" value="SUBTILASE_ASP"/>
    <property type="match status" value="1"/>
</dbReference>
<dbReference type="AlphaFoldDB" id="A0A7Y2E778"/>
<dbReference type="SUPFAM" id="SSF89260">
    <property type="entry name" value="Collagen-binding domain"/>
    <property type="match status" value="1"/>
</dbReference>
<gene>
    <name evidence="9" type="ORF">HKN21_02715</name>
</gene>
<dbReference type="Proteomes" id="UP000547674">
    <property type="component" value="Unassembled WGS sequence"/>
</dbReference>
<evidence type="ECO:0000256" key="3">
    <source>
        <dbReference type="ARBA" id="ARBA00022801"/>
    </source>
</evidence>
<dbReference type="CDD" id="cd14256">
    <property type="entry name" value="Dockerin_I"/>
    <property type="match status" value="1"/>
</dbReference>
<dbReference type="Pfam" id="PF00082">
    <property type="entry name" value="Peptidase_S8"/>
    <property type="match status" value="2"/>
</dbReference>
<evidence type="ECO:0000313" key="9">
    <source>
        <dbReference type="EMBL" id="NNF05652.1"/>
    </source>
</evidence>
<dbReference type="InterPro" id="IPR036439">
    <property type="entry name" value="Dockerin_dom_sf"/>
</dbReference>
<dbReference type="PRINTS" id="PR00723">
    <property type="entry name" value="SUBTILISIN"/>
</dbReference>
<feature type="domain" description="Peptidase S8/S53" evidence="8">
    <location>
        <begin position="71"/>
        <end position="268"/>
    </location>
</feature>
<dbReference type="PANTHER" id="PTHR43399:SF4">
    <property type="entry name" value="CELL WALL-ASSOCIATED PROTEASE"/>
    <property type="match status" value="1"/>
</dbReference>
<dbReference type="GO" id="GO:0006508">
    <property type="term" value="P:proteolysis"/>
    <property type="evidence" value="ECO:0007669"/>
    <property type="project" value="UniProtKB-KW"/>
</dbReference>
<feature type="domain" description="Peptidase S8/S53" evidence="8">
    <location>
        <begin position="379"/>
        <end position="535"/>
    </location>
</feature>
<dbReference type="Gene3D" id="1.10.1330.10">
    <property type="entry name" value="Dockerin domain"/>
    <property type="match status" value="1"/>
</dbReference>
<feature type="active site" description="Charge relay system" evidence="5 6">
    <location>
        <position position="485"/>
    </location>
</feature>
<organism evidence="9 10">
    <name type="scientific">Eiseniibacteriota bacterium</name>
    <dbReference type="NCBI Taxonomy" id="2212470"/>
    <lineage>
        <taxon>Bacteria</taxon>
        <taxon>Candidatus Eiseniibacteriota</taxon>
    </lineage>
</organism>
<dbReference type="InterPro" id="IPR015500">
    <property type="entry name" value="Peptidase_S8_subtilisin-rel"/>
</dbReference>
<dbReference type="SUPFAM" id="SSF52743">
    <property type="entry name" value="Subtilisin-like"/>
    <property type="match status" value="1"/>
</dbReference>
<name>A0A7Y2E778_UNCEI</name>
<keyword evidence="7" id="KW-0732">Signal</keyword>
<evidence type="ECO:0000259" key="8">
    <source>
        <dbReference type="Pfam" id="PF00082"/>
    </source>
</evidence>
<dbReference type="EMBL" id="JABDJR010000098">
    <property type="protein sequence ID" value="NNF05652.1"/>
    <property type="molecule type" value="Genomic_DNA"/>
</dbReference>
<feature type="active site" description="Charge relay system" evidence="5 6">
    <location>
        <position position="80"/>
    </location>
</feature>
<comment type="similarity">
    <text evidence="1 6">Belongs to the peptidase S8 family.</text>
</comment>
<dbReference type="InterPro" id="IPR051048">
    <property type="entry name" value="Peptidase_S8/S53_subtilisin"/>
</dbReference>
<comment type="caution">
    <text evidence="9">The sequence shown here is derived from an EMBL/GenBank/DDBJ whole genome shotgun (WGS) entry which is preliminary data.</text>
</comment>
<evidence type="ECO:0000313" key="10">
    <source>
        <dbReference type="Proteomes" id="UP000547674"/>
    </source>
</evidence>
<dbReference type="InterPro" id="IPR000209">
    <property type="entry name" value="Peptidase_S8/S53_dom"/>
</dbReference>
<accession>A0A7Y2E778</accession>
<feature type="non-terminal residue" evidence="9">
    <location>
        <position position="891"/>
    </location>
</feature>
<dbReference type="Gene3D" id="2.60.120.380">
    <property type="match status" value="1"/>
</dbReference>
<dbReference type="PANTHER" id="PTHR43399">
    <property type="entry name" value="SUBTILISIN-RELATED"/>
    <property type="match status" value="1"/>
</dbReference>
<evidence type="ECO:0000256" key="4">
    <source>
        <dbReference type="ARBA" id="ARBA00022825"/>
    </source>
</evidence>
<evidence type="ECO:0000256" key="1">
    <source>
        <dbReference type="ARBA" id="ARBA00011073"/>
    </source>
</evidence>
<keyword evidence="4 6" id="KW-0720">Serine protease</keyword>
<keyword evidence="3 6" id="KW-0378">Hydrolase</keyword>
<keyword evidence="2 6" id="KW-0645">Protease</keyword>
<feature type="chain" id="PRO_5031323483" evidence="7">
    <location>
        <begin position="28"/>
        <end position="891"/>
    </location>
</feature>
<evidence type="ECO:0000256" key="7">
    <source>
        <dbReference type="SAM" id="SignalP"/>
    </source>
</evidence>
<dbReference type="GO" id="GO:0000272">
    <property type="term" value="P:polysaccharide catabolic process"/>
    <property type="evidence" value="ECO:0007669"/>
    <property type="project" value="InterPro"/>
</dbReference>
<dbReference type="Gene3D" id="3.40.50.200">
    <property type="entry name" value="Peptidase S8/S53 domain"/>
    <property type="match status" value="1"/>
</dbReference>
<reference evidence="9 10" key="1">
    <citation type="submission" date="2020-03" db="EMBL/GenBank/DDBJ databases">
        <title>Metabolic flexibility allows generalist bacteria to become dominant in a frequently disturbed ecosystem.</title>
        <authorList>
            <person name="Chen Y.-J."/>
            <person name="Leung P.M."/>
            <person name="Bay S.K."/>
            <person name="Hugenholtz P."/>
            <person name="Kessler A.J."/>
            <person name="Shelley G."/>
            <person name="Waite D.W."/>
            <person name="Cook P.L."/>
            <person name="Greening C."/>
        </authorList>
    </citation>
    <scope>NUCLEOTIDE SEQUENCE [LARGE SCALE GENOMIC DNA]</scope>
    <source>
        <strain evidence="9">SS_bin_28</strain>
    </source>
</reference>
<sequence length="891" mass="94437">MLKDTKLVPPTLGLLLLVSLLATHAHHSNRDTASSSTPAYQHDPVYRPALDEARSETSIDPLWLGTPSFDGQGILVGIVDTGIDVNHPDFTDPETGSRIVGVFDRGDPTGPPPPGFVTGTYYTEQNIQDGLVSQTDENGHGSILAAIAAGNGASSKGLYQGAAPASQILVAKVSQDAEGSMPEAWVVDGVRFLVEEAERRGQPIAICLGFQSQMGPHDGGTSLEQVIEDLTGPGVIFCAPAGNQGNASVSDQASASTGDFTLSVQSYTPTPGTGQDFFAVGIWVKETGSPSVRIRSPFGFVSSTFGPGSQTTTETVDGRLFVANPAGTNPLNGDQLILIQVDDEAGDAPGSGNWTFEMSGGSGSASAWVYDASMFVAFPESDHSVSIAQPATSPSVVAVAGYKTRNDWPTKTGTTTYPPLSDLGQTDLGDLAPFSGRGPTADGRVKPDLAAPATMIGVASGDAMNPFGVDRQLPSGSYVAYEGTSLSAALVTGTLALMLQKNPLLQPQEAIAILRSTARADSFANHGFSPTFGEGKLDALAAVTRVPFGLGGPGDLNFDGSLTVSDLTQMVNFVVDPEGHPLFGDARLRADIYPAESGDGFVNASDLARLANLISNVPDTPETLSESVAVSLRQNSPFEFECQFSGAAVRSGQFELLGSSQWKDVVVTSDSDISFETRVLEDRLRVVWVSIPEAPNVVQFKVQAQGQEHARMTNPWLADNQGHRLSILADTFEPNDTLEEAYGPLQSAVTVESFISVEGDKDYYYLDAQATFLTITLTQIPEGADYDIFVVDDQNNILFFSDRPSTLDEDIDVALGTEGRYWIRVEAVASEILFSDTDAYLLTATFDPANQPPKVTLLAPNQGTFPEGSQTEVLWTASDPEGDPLNYTVEF</sequence>
<dbReference type="GO" id="GO:0004252">
    <property type="term" value="F:serine-type endopeptidase activity"/>
    <property type="evidence" value="ECO:0007669"/>
    <property type="project" value="UniProtKB-UniRule"/>
</dbReference>
<dbReference type="InterPro" id="IPR023827">
    <property type="entry name" value="Peptidase_S8_Asp-AS"/>
</dbReference>
<evidence type="ECO:0000256" key="2">
    <source>
        <dbReference type="ARBA" id="ARBA00022670"/>
    </source>
</evidence>
<proteinExistence type="inferred from homology"/>
<protein>
    <submittedName>
        <fullName evidence="9">S8 family serine peptidase</fullName>
    </submittedName>
</protein>
<evidence type="ECO:0000256" key="5">
    <source>
        <dbReference type="PIRSR" id="PIRSR615500-1"/>
    </source>
</evidence>
<evidence type="ECO:0000256" key="6">
    <source>
        <dbReference type="PROSITE-ProRule" id="PRU01240"/>
    </source>
</evidence>
<feature type="signal peptide" evidence="7">
    <location>
        <begin position="1"/>
        <end position="27"/>
    </location>
</feature>
<dbReference type="InterPro" id="IPR036852">
    <property type="entry name" value="Peptidase_S8/S53_dom_sf"/>
</dbReference>